<evidence type="ECO:0000313" key="11">
    <source>
        <dbReference type="Proteomes" id="UP000468668"/>
    </source>
</evidence>
<evidence type="ECO:0000313" key="10">
    <source>
        <dbReference type="EMBL" id="KAB1640340.1"/>
    </source>
</evidence>
<keyword evidence="3 5" id="KW-0378">Hydrolase</keyword>
<feature type="binding site" evidence="7">
    <location>
        <position position="221"/>
    </location>
    <ligand>
        <name>substrate</name>
    </ligand>
</feature>
<dbReference type="InterPro" id="IPR011059">
    <property type="entry name" value="Metal-dep_hydrolase_composite"/>
</dbReference>
<keyword evidence="2 8" id="KW-0479">Metal-binding</keyword>
<feature type="binding site" evidence="7">
    <location>
        <begin position="213"/>
        <end position="214"/>
    </location>
    <ligand>
        <name>substrate</name>
    </ligand>
</feature>
<dbReference type="PANTHER" id="PTHR11113">
    <property type="entry name" value="N-ACETYLGLUCOSAMINE-6-PHOSPHATE DEACETYLASE"/>
    <property type="match status" value="1"/>
</dbReference>
<feature type="binding site" evidence="7">
    <location>
        <position position="135"/>
    </location>
    <ligand>
        <name>substrate</name>
    </ligand>
</feature>
<dbReference type="Proteomes" id="UP000468668">
    <property type="component" value="Unassembled WGS sequence"/>
</dbReference>
<evidence type="ECO:0000256" key="2">
    <source>
        <dbReference type="ARBA" id="ARBA00022723"/>
    </source>
</evidence>
<dbReference type="OrthoDB" id="9776488at2"/>
<name>A0A6N6NL20_9ACTN</name>
<comment type="cofactor">
    <cofactor evidence="8">
        <name>a divalent metal cation</name>
        <dbReference type="ChEBI" id="CHEBI:60240"/>
    </cofactor>
    <text evidence="8">Binds 1 divalent metal cation per subunit.</text>
</comment>
<dbReference type="AlphaFoldDB" id="A0A6N6NL20"/>
<sequence>MIISGGKVFSGAGFDARDVYVEGGVFAEEPIGERSPGQTIDASSCWVVPGLIDVHFHGAVGHDFCDADDEGIAAIARYEASQGVTALFPTTMTLPEERLVPIVSSIAEHSGTDDEAAIVGINMEGPFISPGKVGAQNPSYVRGATMEEFERWQEAANGKIKLVDVAPEEPGNLEFIREAADRVRVSLAHMCADYETAAAAFDAGARHMTHLFNAMPGLHHREPGPIAAAADRRDVTCEIIADGVHIAPSMVRLAFSLFPERMILISDSLRACGLGDGTFELGGQLFTVHGNRATIENGSLAGSVSSVMACLRTAVTKMGIPLADAVRAATMTPAKALGIEDERGSIAPRKIADAVVLDGDLRVKHVVLRGKLLF</sequence>
<dbReference type="PANTHER" id="PTHR11113:SF14">
    <property type="entry name" value="N-ACETYLGLUCOSAMINE-6-PHOSPHATE DEACETYLASE"/>
    <property type="match status" value="1"/>
</dbReference>
<feature type="domain" description="Amidohydrolase-related" evidence="9">
    <location>
        <begin position="46"/>
        <end position="372"/>
    </location>
</feature>
<dbReference type="SUPFAM" id="SSF51556">
    <property type="entry name" value="Metallo-dependent hydrolases"/>
    <property type="match status" value="1"/>
</dbReference>
<comment type="caution">
    <text evidence="10">The sequence shown here is derived from an EMBL/GenBank/DDBJ whole genome shotgun (WGS) entry which is preliminary data.</text>
</comment>
<evidence type="ECO:0000256" key="3">
    <source>
        <dbReference type="ARBA" id="ARBA00022801"/>
    </source>
</evidence>
<dbReference type="RefSeq" id="WP_158049757.1">
    <property type="nucleotide sequence ID" value="NZ_WAJR01000014.1"/>
</dbReference>
<dbReference type="CDD" id="cd00854">
    <property type="entry name" value="NagA"/>
    <property type="match status" value="1"/>
</dbReference>
<feature type="binding site" evidence="7">
    <location>
        <begin position="300"/>
        <end position="302"/>
    </location>
    <ligand>
        <name>substrate</name>
    </ligand>
</feature>
<feature type="binding site" evidence="8">
    <location>
        <position position="210"/>
    </location>
    <ligand>
        <name>Zn(2+)</name>
        <dbReference type="ChEBI" id="CHEBI:29105"/>
    </ligand>
</feature>
<dbReference type="Pfam" id="PF01979">
    <property type="entry name" value="Amidohydro_1"/>
    <property type="match status" value="1"/>
</dbReference>
<evidence type="ECO:0000256" key="1">
    <source>
        <dbReference type="ARBA" id="ARBA00010716"/>
    </source>
</evidence>
<keyword evidence="4 5" id="KW-0119">Carbohydrate metabolism</keyword>
<dbReference type="GO" id="GO:0006046">
    <property type="term" value="P:N-acetylglucosamine catabolic process"/>
    <property type="evidence" value="ECO:0007669"/>
    <property type="project" value="TreeGrafter"/>
</dbReference>
<evidence type="ECO:0000256" key="8">
    <source>
        <dbReference type="PIRSR" id="PIRSR038994-3"/>
    </source>
</evidence>
<comment type="similarity">
    <text evidence="1 5">Belongs to the metallo-dependent hydrolases superfamily. NagA family.</text>
</comment>
<reference evidence="10 11" key="1">
    <citation type="submission" date="2019-09" db="EMBL/GenBank/DDBJ databases">
        <title>Whole genome shotgun sequencing (WGS) of Ellagibacter isourolithinifaciens DSM 104140(T) and Adlercreutzia muris DSM 29508(T).</title>
        <authorList>
            <person name="Stoll D.A."/>
            <person name="Danylec N."/>
            <person name="Huch M."/>
        </authorList>
    </citation>
    <scope>NUCLEOTIDE SEQUENCE [LARGE SCALE GENOMIC DNA]</scope>
    <source>
        <strain evidence="10 11">DSM 104140</strain>
    </source>
</reference>
<evidence type="ECO:0000256" key="6">
    <source>
        <dbReference type="PIRSR" id="PIRSR038994-1"/>
    </source>
</evidence>
<dbReference type="InterPro" id="IPR006680">
    <property type="entry name" value="Amidohydro-rel"/>
</dbReference>
<keyword evidence="11" id="KW-1185">Reference proteome</keyword>
<dbReference type="GO" id="GO:0046872">
    <property type="term" value="F:metal ion binding"/>
    <property type="evidence" value="ECO:0007669"/>
    <property type="project" value="UniProtKB-KW"/>
</dbReference>
<organism evidence="10 11">
    <name type="scientific">Ellagibacter isourolithinifaciens</name>
    <dbReference type="NCBI Taxonomy" id="2137581"/>
    <lineage>
        <taxon>Bacteria</taxon>
        <taxon>Bacillati</taxon>
        <taxon>Actinomycetota</taxon>
        <taxon>Coriobacteriia</taxon>
        <taxon>Eggerthellales</taxon>
        <taxon>Eggerthellaceae</taxon>
        <taxon>Ellagibacter</taxon>
    </lineage>
</organism>
<dbReference type="EC" id="3.5.1.25" evidence="10"/>
<feature type="binding site" evidence="8">
    <location>
        <position position="189"/>
    </location>
    <ligand>
        <name>Zn(2+)</name>
        <dbReference type="ChEBI" id="CHEBI:29105"/>
    </ligand>
</feature>
<dbReference type="GO" id="GO:0008448">
    <property type="term" value="F:N-acetylglucosamine-6-phosphate deacetylase activity"/>
    <property type="evidence" value="ECO:0007669"/>
    <property type="project" value="UniProtKB-EC"/>
</dbReference>
<dbReference type="EMBL" id="WAJR01000014">
    <property type="protein sequence ID" value="KAB1640340.1"/>
    <property type="molecule type" value="Genomic_DNA"/>
</dbReference>
<protein>
    <submittedName>
        <fullName evidence="10">N-acetylglucosamine-6-phosphate deacetylase</fullName>
        <ecNumber evidence="10">3.5.1.25</ecNumber>
    </submittedName>
</protein>
<evidence type="ECO:0000256" key="5">
    <source>
        <dbReference type="PIRNR" id="PIRNR038994"/>
    </source>
</evidence>
<feature type="binding site" evidence="8">
    <location>
        <position position="124"/>
    </location>
    <ligand>
        <name>Zn(2+)</name>
        <dbReference type="ChEBI" id="CHEBI:29105"/>
    </ligand>
</feature>
<dbReference type="InterPro" id="IPR032466">
    <property type="entry name" value="Metal_Hydrolase"/>
</dbReference>
<dbReference type="SUPFAM" id="SSF51338">
    <property type="entry name" value="Composite domain of metallo-dependent hydrolases"/>
    <property type="match status" value="1"/>
</dbReference>
<evidence type="ECO:0000259" key="9">
    <source>
        <dbReference type="Pfam" id="PF01979"/>
    </source>
</evidence>
<dbReference type="InterPro" id="IPR003764">
    <property type="entry name" value="GlcNAc_6-P_deAcase"/>
</dbReference>
<dbReference type="NCBIfam" id="TIGR00221">
    <property type="entry name" value="nagA"/>
    <property type="match status" value="1"/>
</dbReference>
<dbReference type="Gene3D" id="3.20.20.140">
    <property type="entry name" value="Metal-dependent hydrolases"/>
    <property type="match status" value="1"/>
</dbReference>
<dbReference type="GeneID" id="98658100"/>
<accession>A0A6N6NL20</accession>
<feature type="active site" description="Proton donor/acceptor" evidence="6">
    <location>
        <position position="267"/>
    </location>
</feature>
<dbReference type="PIRSF" id="PIRSF038994">
    <property type="entry name" value="NagA"/>
    <property type="match status" value="1"/>
</dbReference>
<feature type="binding site" evidence="7">
    <location>
        <position position="245"/>
    </location>
    <ligand>
        <name>substrate</name>
    </ligand>
</feature>
<gene>
    <name evidence="10" type="primary">nagA</name>
    <name evidence="10" type="ORF">F8C90_06730</name>
</gene>
<dbReference type="Gene3D" id="2.30.40.10">
    <property type="entry name" value="Urease, subunit C, domain 1"/>
    <property type="match status" value="1"/>
</dbReference>
<evidence type="ECO:0000256" key="4">
    <source>
        <dbReference type="ARBA" id="ARBA00023277"/>
    </source>
</evidence>
<evidence type="ECO:0000256" key="7">
    <source>
        <dbReference type="PIRSR" id="PIRSR038994-2"/>
    </source>
</evidence>
<proteinExistence type="inferred from homology"/>